<dbReference type="InterPro" id="IPR017853">
    <property type="entry name" value="GH"/>
</dbReference>
<evidence type="ECO:0000313" key="3">
    <source>
        <dbReference type="EMBL" id="KTB28864.1"/>
    </source>
</evidence>
<gene>
    <name evidence="3" type="ORF">WG66_18568</name>
</gene>
<dbReference type="AlphaFoldDB" id="A0A0W0EXQ9"/>
<keyword evidence="1" id="KW-1133">Transmembrane helix</keyword>
<dbReference type="EMBL" id="LATX01002462">
    <property type="protein sequence ID" value="KTB28864.1"/>
    <property type="molecule type" value="Genomic_DNA"/>
</dbReference>
<dbReference type="InterPro" id="IPR052974">
    <property type="entry name" value="GH79_Enzymes"/>
</dbReference>
<dbReference type="eggNOG" id="ENOG502QTN4">
    <property type="taxonomic scope" value="Eukaryota"/>
</dbReference>
<dbReference type="GO" id="GO:0016787">
    <property type="term" value="F:hydrolase activity"/>
    <property type="evidence" value="ECO:0007669"/>
    <property type="project" value="UniProtKB-KW"/>
</dbReference>
<feature type="transmembrane region" description="Helical" evidence="1">
    <location>
        <begin position="700"/>
        <end position="722"/>
    </location>
</feature>
<protein>
    <submittedName>
        <fullName evidence="3">Putative glycoside hydrolase family 79 protein</fullName>
    </submittedName>
</protein>
<comment type="caution">
    <text evidence="3">The sequence shown here is derived from an EMBL/GenBank/DDBJ whole genome shotgun (WGS) entry which is preliminary data.</text>
</comment>
<dbReference type="InterPro" id="IPR031728">
    <property type="entry name" value="GlcAase_C"/>
</dbReference>
<dbReference type="PANTHER" id="PTHR36183">
    <property type="entry name" value="BETA-GLUCURONIDASE"/>
    <property type="match status" value="1"/>
</dbReference>
<reference evidence="3 4" key="1">
    <citation type="submission" date="2015-12" db="EMBL/GenBank/DDBJ databases">
        <title>Draft genome sequence of Moniliophthora roreri, the causal agent of frosty pod rot of cacao.</title>
        <authorList>
            <person name="Aime M.C."/>
            <person name="Diaz-Valderrama J.R."/>
            <person name="Kijpornyongpan T."/>
            <person name="Phillips-Mora W."/>
        </authorList>
    </citation>
    <scope>NUCLEOTIDE SEQUENCE [LARGE SCALE GENOMIC DNA]</scope>
    <source>
        <strain evidence="3 4">MCA 2952</strain>
    </source>
</reference>
<keyword evidence="1" id="KW-0812">Transmembrane</keyword>
<keyword evidence="3" id="KW-0378">Hydrolase</keyword>
<dbReference type="Proteomes" id="UP000054988">
    <property type="component" value="Unassembled WGS sequence"/>
</dbReference>
<feature type="domain" description="Beta-glucuronidase C-terminal" evidence="2">
    <location>
        <begin position="523"/>
        <end position="633"/>
    </location>
</feature>
<name>A0A0W0EXQ9_MONRR</name>
<evidence type="ECO:0000313" key="4">
    <source>
        <dbReference type="Proteomes" id="UP000054988"/>
    </source>
</evidence>
<sequence length="723" mass="78431">MAMDFKLVDWANLINKDVFPVREAVLPICPLMPPWPAYHLFLCFLIISSVNGSITVYKNPFAAATETSSLSPTATLLAAFNDTVLQAPSIPSDPKPPNEISLELPVDANALVGMGVALSIQQTCAFWGFSIEMSVVTQVLGKNSTFIQVPFLNLMQNIAQHSGCVRVRTGGNTQEFARYSDTLTPGSYNIGAVVVKQDVPGQNPTETPTLLFNLDYFYLLGNISTLVNVGWFLGIPMNDTNTGSPIRLEIAEYSQQVLGDRLLGLQVGNEPDLYTAHNHRPLTYSPYDYFGEFGLIVRAIKDNPRIGALQNHKLIGPSVATGAWTPEMVWDTGFIDAYGNDEGLLGGLAVEHYPDDNCFALYGASVGQPKELQSTFSNYLNHTSARMLVGRYLNSSRISVDAGLPLFMLETNTASCGGFPGISDSFGAALWMLDYGLQMAWGNFSGSLMHVGGRDVFYNPFTPPPTNESLYHQWTIGASYYAALITAEVFGSSNKSRIVDLQAQAQPNPFNPSGDATSIYQPQYAIYDGDTLARIALFNFVTDASGESDYFAKLRFSTSGQTVDQVFVKYFLSDSVSTKNNITWAGQTLGTKYNVDGRLRPSSPTIQTISCTKETASPASICQVRVPAPGFALIFLPSYSPDSSEPKTFSTTAYTRTHNTATVDPSVLATSNGNRGGLDGADGSTSWKISSASRLLAPSVGYMLIAMSAGFGFRVVLSFSFWL</sequence>
<evidence type="ECO:0000259" key="2">
    <source>
        <dbReference type="Pfam" id="PF16862"/>
    </source>
</evidence>
<dbReference type="Pfam" id="PF16862">
    <property type="entry name" value="Glyco_hydro_79C"/>
    <property type="match status" value="1"/>
</dbReference>
<dbReference type="SUPFAM" id="SSF51445">
    <property type="entry name" value="(Trans)glycosidases"/>
    <property type="match status" value="1"/>
</dbReference>
<accession>A0A0W0EXQ9</accession>
<organism evidence="3 4">
    <name type="scientific">Moniliophthora roreri</name>
    <name type="common">Frosty pod rot fungus</name>
    <name type="synonym">Monilia roreri</name>
    <dbReference type="NCBI Taxonomy" id="221103"/>
    <lineage>
        <taxon>Eukaryota</taxon>
        <taxon>Fungi</taxon>
        <taxon>Dikarya</taxon>
        <taxon>Basidiomycota</taxon>
        <taxon>Agaricomycotina</taxon>
        <taxon>Agaricomycetes</taxon>
        <taxon>Agaricomycetidae</taxon>
        <taxon>Agaricales</taxon>
        <taxon>Marasmiineae</taxon>
        <taxon>Marasmiaceae</taxon>
        <taxon>Moniliophthora</taxon>
    </lineage>
</organism>
<dbReference type="Gene3D" id="3.20.20.80">
    <property type="entry name" value="Glycosidases"/>
    <property type="match status" value="1"/>
</dbReference>
<dbReference type="PANTHER" id="PTHR36183:SF2">
    <property type="entry name" value="BETA-GLUCURONIDASE C-TERMINAL DOMAIN-CONTAINING PROTEIN"/>
    <property type="match status" value="1"/>
</dbReference>
<keyword evidence="1" id="KW-0472">Membrane</keyword>
<proteinExistence type="predicted"/>
<evidence type="ECO:0000256" key="1">
    <source>
        <dbReference type="SAM" id="Phobius"/>
    </source>
</evidence>